<reference evidence="3" key="1">
    <citation type="submission" date="2017-02" db="EMBL/GenBank/DDBJ databases">
        <title>Tessaracoccus aquaemaris sp. nov., isolated from the intestine of a Korean rockfish, Sebastes schlegelii, in a marine aquaculture pond.</title>
        <authorList>
            <person name="Tak E.J."/>
            <person name="Bae J.-W."/>
        </authorList>
    </citation>
    <scope>NUCLEOTIDE SEQUENCE [LARGE SCALE GENOMIC DNA]</scope>
    <source>
        <strain evidence="3">NSG39</strain>
    </source>
</reference>
<evidence type="ECO:0000259" key="1">
    <source>
        <dbReference type="PROSITE" id="PS50902"/>
    </source>
</evidence>
<dbReference type="AlphaFoldDB" id="A0A1Q2CR51"/>
<dbReference type="InterPro" id="IPR008254">
    <property type="entry name" value="Flavodoxin/NO_synth"/>
</dbReference>
<dbReference type="Proteomes" id="UP000188145">
    <property type="component" value="Chromosome"/>
</dbReference>
<evidence type="ECO:0000313" key="2">
    <source>
        <dbReference type="EMBL" id="AQP48587.1"/>
    </source>
</evidence>
<dbReference type="Pfam" id="PF12724">
    <property type="entry name" value="Flavodoxin_5"/>
    <property type="match status" value="1"/>
</dbReference>
<accession>A0A1Q2CR51</accession>
<dbReference type="Gene3D" id="3.40.50.360">
    <property type="match status" value="1"/>
</dbReference>
<feature type="domain" description="Flavodoxin-like" evidence="1">
    <location>
        <begin position="4"/>
        <end position="159"/>
    </location>
</feature>
<dbReference type="STRING" id="1332264.BW730_14845"/>
<dbReference type="OrthoDB" id="3731572at2"/>
<dbReference type="PROSITE" id="PS50902">
    <property type="entry name" value="FLAVODOXIN_LIKE"/>
    <property type="match status" value="1"/>
</dbReference>
<keyword evidence="3" id="KW-1185">Reference proteome</keyword>
<dbReference type="GO" id="GO:0010181">
    <property type="term" value="F:FMN binding"/>
    <property type="evidence" value="ECO:0007669"/>
    <property type="project" value="InterPro"/>
</dbReference>
<dbReference type="InterPro" id="IPR029039">
    <property type="entry name" value="Flavoprotein-like_sf"/>
</dbReference>
<organism evidence="2 3">
    <name type="scientific">Tessaracoccus aquimaris</name>
    <dbReference type="NCBI Taxonomy" id="1332264"/>
    <lineage>
        <taxon>Bacteria</taxon>
        <taxon>Bacillati</taxon>
        <taxon>Actinomycetota</taxon>
        <taxon>Actinomycetes</taxon>
        <taxon>Propionibacteriales</taxon>
        <taxon>Propionibacteriaceae</taxon>
        <taxon>Tessaracoccus</taxon>
    </lineage>
</organism>
<name>A0A1Q2CR51_9ACTN</name>
<dbReference type="EMBL" id="CP019606">
    <property type="protein sequence ID" value="AQP48587.1"/>
    <property type="molecule type" value="Genomic_DNA"/>
</dbReference>
<sequence>MGKILIGYATRTGAAADIAEAIADEFRGAGHEVRVANLDKDPSVDDARLVIVGSGINTAAWYPEAVGWVRASADELRGAKVAVYNTCLNAADPDKRDAALGYNDAVAARCAPISSETFGGRYVPAKVGLLSKLLAKVTGQKAQDHVDCTAARKWARNLHTIITD</sequence>
<gene>
    <name evidence="2" type="ORF">BW730_14845</name>
</gene>
<dbReference type="SUPFAM" id="SSF52218">
    <property type="entry name" value="Flavoproteins"/>
    <property type="match status" value="1"/>
</dbReference>
<proteinExistence type="predicted"/>
<dbReference type="KEGG" id="tes:BW730_14845"/>
<evidence type="ECO:0000313" key="3">
    <source>
        <dbReference type="Proteomes" id="UP000188145"/>
    </source>
</evidence>
<dbReference type="InterPro" id="IPR026816">
    <property type="entry name" value="Flavodoxin_dom"/>
</dbReference>
<dbReference type="RefSeq" id="WP_077686929.1">
    <property type="nucleotide sequence ID" value="NZ_CP019606.1"/>
</dbReference>
<protein>
    <recommendedName>
        <fullName evidence="1">Flavodoxin-like domain-containing protein</fullName>
    </recommendedName>
</protein>